<gene>
    <name evidence="1" type="ORF">ANN_21528</name>
</gene>
<name>A0ABQ8SG96_PERAM</name>
<dbReference type="EMBL" id="JAJSOF020000029">
    <property type="protein sequence ID" value="KAJ4432889.1"/>
    <property type="molecule type" value="Genomic_DNA"/>
</dbReference>
<sequence>MLQDAGLVRVLADTIKDAVTSAVVVELQKNLDFSKDLISDLRSALELKDRENNNVDFDVLAISVAEKVGVDLSLADINRSHRVGRRDENRPRPIIVKCASYRKSSEVF</sequence>
<proteinExistence type="predicted"/>
<accession>A0ABQ8SG96</accession>
<reference evidence="1 2" key="1">
    <citation type="journal article" date="2022" name="Allergy">
        <title>Genome assembly and annotation of Periplaneta americana reveal a comprehensive cockroach allergen profile.</title>
        <authorList>
            <person name="Wang L."/>
            <person name="Xiong Q."/>
            <person name="Saelim N."/>
            <person name="Wang L."/>
            <person name="Nong W."/>
            <person name="Wan A.T."/>
            <person name="Shi M."/>
            <person name="Liu X."/>
            <person name="Cao Q."/>
            <person name="Hui J.H.L."/>
            <person name="Sookrung N."/>
            <person name="Leung T.F."/>
            <person name="Tungtrongchitr A."/>
            <person name="Tsui S.K.W."/>
        </authorList>
    </citation>
    <scope>NUCLEOTIDE SEQUENCE [LARGE SCALE GENOMIC DNA]</scope>
    <source>
        <strain evidence="1">PWHHKU_190912</strain>
    </source>
</reference>
<protein>
    <submittedName>
        <fullName evidence="1">Uncharacterized protein</fullName>
    </submittedName>
</protein>
<dbReference type="Proteomes" id="UP001148838">
    <property type="component" value="Unassembled WGS sequence"/>
</dbReference>
<keyword evidence="2" id="KW-1185">Reference proteome</keyword>
<organism evidence="1 2">
    <name type="scientific">Periplaneta americana</name>
    <name type="common">American cockroach</name>
    <name type="synonym">Blatta americana</name>
    <dbReference type="NCBI Taxonomy" id="6978"/>
    <lineage>
        <taxon>Eukaryota</taxon>
        <taxon>Metazoa</taxon>
        <taxon>Ecdysozoa</taxon>
        <taxon>Arthropoda</taxon>
        <taxon>Hexapoda</taxon>
        <taxon>Insecta</taxon>
        <taxon>Pterygota</taxon>
        <taxon>Neoptera</taxon>
        <taxon>Polyneoptera</taxon>
        <taxon>Dictyoptera</taxon>
        <taxon>Blattodea</taxon>
        <taxon>Blattoidea</taxon>
        <taxon>Blattidae</taxon>
        <taxon>Blattinae</taxon>
        <taxon>Periplaneta</taxon>
    </lineage>
</organism>
<evidence type="ECO:0000313" key="2">
    <source>
        <dbReference type="Proteomes" id="UP001148838"/>
    </source>
</evidence>
<comment type="caution">
    <text evidence="1">The sequence shown here is derived from an EMBL/GenBank/DDBJ whole genome shotgun (WGS) entry which is preliminary data.</text>
</comment>
<evidence type="ECO:0000313" key="1">
    <source>
        <dbReference type="EMBL" id="KAJ4432889.1"/>
    </source>
</evidence>